<evidence type="ECO:0000256" key="2">
    <source>
        <dbReference type="RuleBase" id="RU361173"/>
    </source>
</evidence>
<dbReference type="InterPro" id="IPR011050">
    <property type="entry name" value="Pectin_lyase_fold/virulence"/>
</dbReference>
<feature type="signal peptide" evidence="3">
    <location>
        <begin position="1"/>
        <end position="25"/>
    </location>
</feature>
<dbReference type="InterPro" id="IPR002022">
    <property type="entry name" value="Pec_lyase"/>
</dbReference>
<evidence type="ECO:0000256" key="1">
    <source>
        <dbReference type="ARBA" id="ARBA00023239"/>
    </source>
</evidence>
<dbReference type="EMBL" id="JAIWIU010000227">
    <property type="protein sequence ID" value="MCA2018997.1"/>
    <property type="molecule type" value="Genomic_DNA"/>
</dbReference>
<dbReference type="SMART" id="SM00656">
    <property type="entry name" value="Amb_all"/>
    <property type="match status" value="1"/>
</dbReference>
<evidence type="ECO:0000313" key="6">
    <source>
        <dbReference type="Proteomes" id="UP001199044"/>
    </source>
</evidence>
<keyword evidence="2" id="KW-0624">Polysaccharide degradation</keyword>
<feature type="chain" id="PRO_5046077609" evidence="3">
    <location>
        <begin position="26"/>
        <end position="386"/>
    </location>
</feature>
<dbReference type="GO" id="GO:0016829">
    <property type="term" value="F:lyase activity"/>
    <property type="evidence" value="ECO:0007669"/>
    <property type="project" value="UniProtKB-KW"/>
</dbReference>
<keyword evidence="3" id="KW-0732">Signal</keyword>
<dbReference type="PANTHER" id="PTHR31683">
    <property type="entry name" value="PECTATE LYASE 18-RELATED"/>
    <property type="match status" value="1"/>
</dbReference>
<dbReference type="Gene3D" id="2.160.20.10">
    <property type="entry name" value="Single-stranded right-handed beta-helix, Pectin lyase-like"/>
    <property type="match status" value="1"/>
</dbReference>
<proteinExistence type="inferred from homology"/>
<evidence type="ECO:0000259" key="4">
    <source>
        <dbReference type="SMART" id="SM00656"/>
    </source>
</evidence>
<organism evidence="5 6">
    <name type="scientific">Vibrio tritonius</name>
    <dbReference type="NCBI Taxonomy" id="1435069"/>
    <lineage>
        <taxon>Bacteria</taxon>
        <taxon>Pseudomonadati</taxon>
        <taxon>Pseudomonadota</taxon>
        <taxon>Gammaproteobacteria</taxon>
        <taxon>Vibrionales</taxon>
        <taxon>Vibrionaceae</taxon>
        <taxon>Vibrio</taxon>
    </lineage>
</organism>
<accession>A0ABS7YVH8</accession>
<gene>
    <name evidence="5" type="ORF">LDJ79_22985</name>
</gene>
<dbReference type="InterPro" id="IPR045032">
    <property type="entry name" value="PEL"/>
</dbReference>
<comment type="caution">
    <text evidence="5">The sequence shown here is derived from an EMBL/GenBank/DDBJ whole genome shotgun (WGS) entry which is preliminary data.</text>
</comment>
<dbReference type="InterPro" id="IPR012334">
    <property type="entry name" value="Pectin_lyas_fold"/>
</dbReference>
<keyword evidence="1 2" id="KW-0456">Lyase</keyword>
<dbReference type="PANTHER" id="PTHR31683:SF18">
    <property type="entry name" value="PECTATE LYASE 21-RELATED"/>
    <property type="match status" value="1"/>
</dbReference>
<keyword evidence="6" id="KW-1185">Reference proteome</keyword>
<dbReference type="SUPFAM" id="SSF51126">
    <property type="entry name" value="Pectin lyase-like"/>
    <property type="match status" value="1"/>
</dbReference>
<dbReference type="RefSeq" id="WP_225252263.1">
    <property type="nucleotide sequence ID" value="NZ_JAIWIU010000227.1"/>
</dbReference>
<evidence type="ECO:0000256" key="3">
    <source>
        <dbReference type="SAM" id="SignalP"/>
    </source>
</evidence>
<sequence length="386" mass="42229">MNKVYLQRSLTAALTGLLFSATVAAQDVNMDIVRQVAPANGWAAMAGGTQGGASASTQHIYRVSTVDELQSALHKSGQQAKIILVEKRIDLSGGIPFKSFADQKKRSQIHISSNTTLLGVGADAGFFNGSLILKKVKNVIIRNVNIETPIDVAPHFEKGDGWNAEWDGMNIIGSEHIWIDHVTLTDGSFTDHMYGQKDGWKYVQHDGELDIKRGSDYISISNSLFEKHDKVMLIGHSDKNGAQDRGKLRITLNDNVFNQLVQRTPRVRFGQIHAYNNLFIGSKANDEEYRYGYSFGLGTEGTVLSENNVFNIDHLNTQCGVFKAMSKGKPGVLVDNGSKFNGEPLNLTACGLQAKNISVPYKYQLQPTDSLITLKNSAGAGKLALN</sequence>
<dbReference type="Proteomes" id="UP001199044">
    <property type="component" value="Unassembled WGS sequence"/>
</dbReference>
<comment type="subcellular location">
    <subcellularLocation>
        <location evidence="2">Secreted</location>
    </subcellularLocation>
</comment>
<protein>
    <submittedName>
        <fullName evidence="5">Polysaccharide lyase</fullName>
    </submittedName>
</protein>
<comment type="similarity">
    <text evidence="2">Belongs to the polysaccharide lyase 1 family.</text>
</comment>
<keyword evidence="2" id="KW-0119">Carbohydrate metabolism</keyword>
<name>A0ABS7YVH8_9VIBR</name>
<keyword evidence="2" id="KW-0964">Secreted</keyword>
<reference evidence="6" key="1">
    <citation type="submission" date="2023-07" db="EMBL/GenBank/DDBJ databases">
        <title>Molecular identification of indigenous halophilic bacteria isolated from red sea cost, biodegradation of synthetic dyes and assessment of degraded metabolite toxicity.</title>
        <authorList>
            <person name="Chaieb K."/>
            <person name="Altayb H.N."/>
        </authorList>
    </citation>
    <scope>NUCLEOTIDE SEQUENCE [LARGE SCALE GENOMIC DNA]</scope>
    <source>
        <strain evidence="6">K20</strain>
    </source>
</reference>
<evidence type="ECO:0000313" key="5">
    <source>
        <dbReference type="EMBL" id="MCA2018997.1"/>
    </source>
</evidence>
<dbReference type="Pfam" id="PF00544">
    <property type="entry name" value="Pectate_lyase_4"/>
    <property type="match status" value="1"/>
</dbReference>
<feature type="domain" description="Pectate lyase" evidence="4">
    <location>
        <begin position="56"/>
        <end position="316"/>
    </location>
</feature>